<comment type="cofactor">
    <cofactor evidence="1">
        <name>Mg(2+)</name>
        <dbReference type="ChEBI" id="CHEBI:18420"/>
    </cofactor>
</comment>
<keyword evidence="7" id="KW-1185">Reference proteome</keyword>
<sequence length="311" mass="33647">MRKSKLPPSDSPCGDHLEAIMRSWILVPTDKSEALGSIAGSGADAIVLDLARSGAPTRKARARIEAANWLRSHREQVLATRRFQRWARIGGMDTADWRADLDAAMEGSPHGIVLSRCRGADDIRQLASVLYEIEDRSGLAANITRIMPELGSTPASALAIGRLADELHPRVSALTWDAVGLAHSFGARRLRGPAGRWSDGFAHVRAQILLVAHARGIGAIEHPFRDARDDEVCTRIAEAARADGFTGMFAIHPSQLPGINAAFAPLESEMSEALKIVSAFSTNPGATMLTVGDRRVDRSDLERARRLLGED</sequence>
<evidence type="ECO:0000256" key="2">
    <source>
        <dbReference type="ARBA" id="ARBA00005568"/>
    </source>
</evidence>
<dbReference type="InterPro" id="IPR040442">
    <property type="entry name" value="Pyrv_kinase-like_dom_sf"/>
</dbReference>
<keyword evidence="3" id="KW-0479">Metal-binding</keyword>
<dbReference type="Gene3D" id="3.20.20.60">
    <property type="entry name" value="Phosphoenolpyruvate-binding domains"/>
    <property type="match status" value="1"/>
</dbReference>
<dbReference type="GO" id="GO:0000287">
    <property type="term" value="F:magnesium ion binding"/>
    <property type="evidence" value="ECO:0007669"/>
    <property type="project" value="TreeGrafter"/>
</dbReference>
<dbReference type="SUPFAM" id="SSF51621">
    <property type="entry name" value="Phosphoenolpyruvate/pyruvate domain"/>
    <property type="match status" value="1"/>
</dbReference>
<feature type="domain" description="HpcH/HpaI aldolase/citrate lyase" evidence="5">
    <location>
        <begin position="23"/>
        <end position="253"/>
    </location>
</feature>
<dbReference type="PANTHER" id="PTHR32308">
    <property type="entry name" value="LYASE BETA SUBUNIT, PUTATIVE (AFU_ORTHOLOGUE AFUA_4G13030)-RELATED"/>
    <property type="match status" value="1"/>
</dbReference>
<dbReference type="Pfam" id="PF03328">
    <property type="entry name" value="HpcH_HpaI"/>
    <property type="match status" value="1"/>
</dbReference>
<protein>
    <submittedName>
        <fullName evidence="6">CoA ester lyase</fullName>
    </submittedName>
</protein>
<comment type="similarity">
    <text evidence="2">Belongs to the HpcH/HpaI aldolase family.</text>
</comment>
<evidence type="ECO:0000313" key="6">
    <source>
        <dbReference type="EMBL" id="AXK41805.1"/>
    </source>
</evidence>
<dbReference type="EMBL" id="CP031357">
    <property type="protein sequence ID" value="AXK41805.1"/>
    <property type="molecule type" value="Genomic_DNA"/>
</dbReference>
<dbReference type="OrthoDB" id="9800547at2"/>
<dbReference type="InterPro" id="IPR011206">
    <property type="entry name" value="Citrate_lyase_beta/mcl1/mcl2"/>
</dbReference>
<evidence type="ECO:0000313" key="7">
    <source>
        <dbReference type="Proteomes" id="UP000254508"/>
    </source>
</evidence>
<organism evidence="6 7">
    <name type="scientific">Erythrobacter aureus</name>
    <dbReference type="NCBI Taxonomy" id="2182384"/>
    <lineage>
        <taxon>Bacteria</taxon>
        <taxon>Pseudomonadati</taxon>
        <taxon>Pseudomonadota</taxon>
        <taxon>Alphaproteobacteria</taxon>
        <taxon>Sphingomonadales</taxon>
        <taxon>Erythrobacteraceae</taxon>
        <taxon>Erythrobacter/Porphyrobacter group</taxon>
        <taxon>Erythrobacter</taxon>
    </lineage>
</organism>
<dbReference type="InterPro" id="IPR005000">
    <property type="entry name" value="Aldolase/citrate-lyase_domain"/>
</dbReference>
<evidence type="ECO:0000259" key="5">
    <source>
        <dbReference type="Pfam" id="PF03328"/>
    </source>
</evidence>
<dbReference type="GO" id="GO:0016829">
    <property type="term" value="F:lyase activity"/>
    <property type="evidence" value="ECO:0007669"/>
    <property type="project" value="UniProtKB-KW"/>
</dbReference>
<dbReference type="KEGG" id="err:DVR09_05155"/>
<gene>
    <name evidence="6" type="ORF">DVR09_05155</name>
</gene>
<dbReference type="GO" id="GO:0006107">
    <property type="term" value="P:oxaloacetate metabolic process"/>
    <property type="evidence" value="ECO:0007669"/>
    <property type="project" value="TreeGrafter"/>
</dbReference>
<dbReference type="Proteomes" id="UP000254508">
    <property type="component" value="Chromosome"/>
</dbReference>
<dbReference type="InterPro" id="IPR015813">
    <property type="entry name" value="Pyrv/PenolPyrv_kinase-like_dom"/>
</dbReference>
<accession>A0A345YD03</accession>
<keyword evidence="4" id="KW-0460">Magnesium</keyword>
<proteinExistence type="inferred from homology"/>
<dbReference type="AlphaFoldDB" id="A0A345YD03"/>
<evidence type="ECO:0000256" key="3">
    <source>
        <dbReference type="ARBA" id="ARBA00022723"/>
    </source>
</evidence>
<evidence type="ECO:0000256" key="4">
    <source>
        <dbReference type="ARBA" id="ARBA00022842"/>
    </source>
</evidence>
<dbReference type="PIRSF" id="PIRSF015582">
    <property type="entry name" value="Cit_lyase_B"/>
    <property type="match status" value="1"/>
</dbReference>
<evidence type="ECO:0000256" key="1">
    <source>
        <dbReference type="ARBA" id="ARBA00001946"/>
    </source>
</evidence>
<dbReference type="PANTHER" id="PTHR32308:SF0">
    <property type="entry name" value="HPCH_HPAI ALDOLASE_CITRATE LYASE DOMAIN-CONTAINING PROTEIN"/>
    <property type="match status" value="1"/>
</dbReference>
<name>A0A345YD03_9SPHN</name>
<reference evidence="7" key="1">
    <citation type="submission" date="2018-07" db="EMBL/GenBank/DDBJ databases">
        <title>Genome sequence of Erythrobacter strain YH-07, an antagonistic bacterium isolated from Yellow Sea.</title>
        <authorList>
            <person name="Tang T."/>
            <person name="Liu Q."/>
            <person name="Sun X."/>
        </authorList>
    </citation>
    <scope>NUCLEOTIDE SEQUENCE [LARGE SCALE GENOMIC DNA]</scope>
    <source>
        <strain evidence="7">YH-07</strain>
    </source>
</reference>
<keyword evidence="6" id="KW-0456">Lyase</keyword>